<reference evidence="1" key="2">
    <citation type="journal article" date="2015" name="Fish Shellfish Immunol.">
        <title>Early steps in the European eel (Anguilla anguilla)-Vibrio vulnificus interaction in the gills: Role of the RtxA13 toxin.</title>
        <authorList>
            <person name="Callol A."/>
            <person name="Pajuelo D."/>
            <person name="Ebbesson L."/>
            <person name="Teles M."/>
            <person name="MacKenzie S."/>
            <person name="Amaro C."/>
        </authorList>
    </citation>
    <scope>NUCLEOTIDE SEQUENCE</scope>
</reference>
<protein>
    <submittedName>
        <fullName evidence="1">Uncharacterized protein</fullName>
    </submittedName>
</protein>
<proteinExistence type="predicted"/>
<evidence type="ECO:0000313" key="1">
    <source>
        <dbReference type="EMBL" id="JAH01319.1"/>
    </source>
</evidence>
<accession>A0A0E9PA02</accession>
<dbReference type="EMBL" id="GBXM01107258">
    <property type="protein sequence ID" value="JAH01319.1"/>
    <property type="molecule type" value="Transcribed_RNA"/>
</dbReference>
<dbReference type="AlphaFoldDB" id="A0A0E9PA02"/>
<name>A0A0E9PA02_ANGAN</name>
<reference evidence="1" key="1">
    <citation type="submission" date="2014-11" db="EMBL/GenBank/DDBJ databases">
        <authorList>
            <person name="Amaro Gonzalez C."/>
        </authorList>
    </citation>
    <scope>NUCLEOTIDE SEQUENCE</scope>
</reference>
<sequence>MSVLINDMGQQLKGGVWSLFGLVRLK</sequence>
<organism evidence="1">
    <name type="scientific">Anguilla anguilla</name>
    <name type="common">European freshwater eel</name>
    <name type="synonym">Muraena anguilla</name>
    <dbReference type="NCBI Taxonomy" id="7936"/>
    <lineage>
        <taxon>Eukaryota</taxon>
        <taxon>Metazoa</taxon>
        <taxon>Chordata</taxon>
        <taxon>Craniata</taxon>
        <taxon>Vertebrata</taxon>
        <taxon>Euteleostomi</taxon>
        <taxon>Actinopterygii</taxon>
        <taxon>Neopterygii</taxon>
        <taxon>Teleostei</taxon>
        <taxon>Anguilliformes</taxon>
        <taxon>Anguillidae</taxon>
        <taxon>Anguilla</taxon>
    </lineage>
</organism>